<dbReference type="AlphaFoldDB" id="A0A9X2L7A6"/>
<proteinExistence type="predicted"/>
<evidence type="ECO:0000256" key="2">
    <source>
        <dbReference type="SAM" id="SignalP"/>
    </source>
</evidence>
<feature type="signal peptide" evidence="2">
    <location>
        <begin position="1"/>
        <end position="21"/>
    </location>
</feature>
<sequence length="305" mass="31167">MHKTLSAISAAALSAVATASAAPTGFAIGGVDSNTLVRFDVENVGDATGIAISGDAASLDALAYRPETGELYGFSQDSQAVFLVDPLSGLTTFVASTEDFVGTDIAGFDFNNNIDAARIVGNNASNSVFFPNNTPPNVLGGAANNIFDLFYVSGDANEGTGPSIVANAYTFQIPGGDPSQVQYGLDSETNSLVTIGNNSGELNTVATVTLGGSELDFNANAGFDIFFSDEDENLAFALLDTIGGINLYAIDLITGEATDLGATTTGFGLLTGLAVFDPVPLPGAVVLFGSAIAGFGAWKRRRQSA</sequence>
<accession>A0A9X2L7A6</accession>
<keyword evidence="5" id="KW-1185">Reference proteome</keyword>
<keyword evidence="1" id="KW-0472">Membrane</keyword>
<keyword evidence="2" id="KW-0732">Signal</keyword>
<comment type="caution">
    <text evidence="4">The sequence shown here is derived from an EMBL/GenBank/DDBJ whole genome shotgun (WGS) entry which is preliminary data.</text>
</comment>
<keyword evidence="1" id="KW-0812">Transmembrane</keyword>
<feature type="domain" description="DUF4394" evidence="3">
    <location>
        <begin position="35"/>
        <end position="273"/>
    </location>
</feature>
<dbReference type="Pfam" id="PF14339">
    <property type="entry name" value="DUF4394"/>
    <property type="match status" value="1"/>
</dbReference>
<feature type="chain" id="PRO_5040904460" evidence="2">
    <location>
        <begin position="22"/>
        <end position="305"/>
    </location>
</feature>
<dbReference type="RefSeq" id="WP_256618205.1">
    <property type="nucleotide sequence ID" value="NZ_JANIBC010000001.1"/>
</dbReference>
<gene>
    <name evidence="4" type="ORF">NOG11_03295</name>
</gene>
<evidence type="ECO:0000259" key="3">
    <source>
        <dbReference type="Pfam" id="PF14339"/>
    </source>
</evidence>
<keyword evidence="1" id="KW-1133">Transmembrane helix</keyword>
<dbReference type="Proteomes" id="UP001142610">
    <property type="component" value="Unassembled WGS sequence"/>
</dbReference>
<protein>
    <submittedName>
        <fullName evidence="4">DUF4394 domain-containing protein</fullName>
    </submittedName>
</protein>
<feature type="transmembrane region" description="Helical" evidence="1">
    <location>
        <begin position="279"/>
        <end position="298"/>
    </location>
</feature>
<name>A0A9X2L7A6_9PROT</name>
<dbReference type="EMBL" id="JANIBC010000001">
    <property type="protein sequence ID" value="MCQ8184403.1"/>
    <property type="molecule type" value="Genomic_DNA"/>
</dbReference>
<dbReference type="InterPro" id="IPR025507">
    <property type="entry name" value="DUF4394"/>
</dbReference>
<evidence type="ECO:0000313" key="4">
    <source>
        <dbReference type="EMBL" id="MCQ8184403.1"/>
    </source>
</evidence>
<organism evidence="4 5">
    <name type="scientific">Parvularcula maris</name>
    <dbReference type="NCBI Taxonomy" id="2965077"/>
    <lineage>
        <taxon>Bacteria</taxon>
        <taxon>Pseudomonadati</taxon>
        <taxon>Pseudomonadota</taxon>
        <taxon>Alphaproteobacteria</taxon>
        <taxon>Parvularculales</taxon>
        <taxon>Parvularculaceae</taxon>
        <taxon>Parvularcula</taxon>
    </lineage>
</organism>
<reference evidence="4" key="1">
    <citation type="submission" date="2022-07" db="EMBL/GenBank/DDBJ databases">
        <title>Parvularcula maris sp. nov., an algicidal bacterium isolated from seawater.</title>
        <authorList>
            <person name="Li F."/>
        </authorList>
    </citation>
    <scope>NUCLEOTIDE SEQUENCE</scope>
    <source>
        <strain evidence="4">BGMRC 0090</strain>
    </source>
</reference>
<evidence type="ECO:0000313" key="5">
    <source>
        <dbReference type="Proteomes" id="UP001142610"/>
    </source>
</evidence>
<evidence type="ECO:0000256" key="1">
    <source>
        <dbReference type="SAM" id="Phobius"/>
    </source>
</evidence>